<gene>
    <name evidence="1" type="ORF">CTI12_AA083470</name>
</gene>
<dbReference type="GO" id="GO:0016787">
    <property type="term" value="F:hydrolase activity"/>
    <property type="evidence" value="ECO:0007669"/>
    <property type="project" value="UniProtKB-KW"/>
</dbReference>
<dbReference type="Proteomes" id="UP000245207">
    <property type="component" value="Unassembled WGS sequence"/>
</dbReference>
<accession>A0A2U1PML3</accession>
<keyword evidence="2" id="KW-1185">Reference proteome</keyword>
<sequence>MVNRIRFNEREGSVIIFDTPQYVVNEGLPVAFKSEEDVVIANLDVDNHKDLTGKSYCPLIEFDLLCGKTLVSETLNMFIVSPFKGKLKPVSCGLQVLLGWNISDVIKLLVVSKNIGVYDSRRKQVESQLLPIVKDSISLRDDNTTAYTASNLVKQTLHKHMRIGKGGVVVGTGNLKLICFRSEGKLSQYVNG</sequence>
<keyword evidence="1" id="KW-0378">Hydrolase</keyword>
<dbReference type="Gene3D" id="2.60.40.1180">
    <property type="entry name" value="Golgi alpha-mannosidase II"/>
    <property type="match status" value="1"/>
</dbReference>
<dbReference type="AlphaFoldDB" id="A0A2U1PML3"/>
<evidence type="ECO:0000313" key="2">
    <source>
        <dbReference type="Proteomes" id="UP000245207"/>
    </source>
</evidence>
<dbReference type="STRING" id="35608.A0A2U1PML3"/>
<reference evidence="1 2" key="1">
    <citation type="journal article" date="2018" name="Mol. Plant">
        <title>The genome of Artemisia annua provides insight into the evolution of Asteraceae family and artemisinin biosynthesis.</title>
        <authorList>
            <person name="Shen Q."/>
            <person name="Zhang L."/>
            <person name="Liao Z."/>
            <person name="Wang S."/>
            <person name="Yan T."/>
            <person name="Shi P."/>
            <person name="Liu M."/>
            <person name="Fu X."/>
            <person name="Pan Q."/>
            <person name="Wang Y."/>
            <person name="Lv Z."/>
            <person name="Lu X."/>
            <person name="Zhang F."/>
            <person name="Jiang W."/>
            <person name="Ma Y."/>
            <person name="Chen M."/>
            <person name="Hao X."/>
            <person name="Li L."/>
            <person name="Tang Y."/>
            <person name="Lv G."/>
            <person name="Zhou Y."/>
            <person name="Sun X."/>
            <person name="Brodelius P.E."/>
            <person name="Rose J.K.C."/>
            <person name="Tang K."/>
        </authorList>
    </citation>
    <scope>NUCLEOTIDE SEQUENCE [LARGE SCALE GENOMIC DNA]</scope>
    <source>
        <strain evidence="2">cv. Huhao1</strain>
        <tissue evidence="1">Leaf</tissue>
    </source>
</reference>
<proteinExistence type="predicted"/>
<dbReference type="OrthoDB" id="1734115at2759"/>
<dbReference type="InterPro" id="IPR013780">
    <property type="entry name" value="Glyco_hydro_b"/>
</dbReference>
<comment type="caution">
    <text evidence="1">The sequence shown here is derived from an EMBL/GenBank/DDBJ whole genome shotgun (WGS) entry which is preliminary data.</text>
</comment>
<organism evidence="1 2">
    <name type="scientific">Artemisia annua</name>
    <name type="common">Sweet wormwood</name>
    <dbReference type="NCBI Taxonomy" id="35608"/>
    <lineage>
        <taxon>Eukaryota</taxon>
        <taxon>Viridiplantae</taxon>
        <taxon>Streptophyta</taxon>
        <taxon>Embryophyta</taxon>
        <taxon>Tracheophyta</taxon>
        <taxon>Spermatophyta</taxon>
        <taxon>Magnoliopsida</taxon>
        <taxon>eudicotyledons</taxon>
        <taxon>Gunneridae</taxon>
        <taxon>Pentapetalae</taxon>
        <taxon>asterids</taxon>
        <taxon>campanulids</taxon>
        <taxon>Asterales</taxon>
        <taxon>Asteraceae</taxon>
        <taxon>Asteroideae</taxon>
        <taxon>Anthemideae</taxon>
        <taxon>Artemisiinae</taxon>
        <taxon>Artemisia</taxon>
    </lineage>
</organism>
<name>A0A2U1PML3_ARTAN</name>
<dbReference type="EMBL" id="PKPP01000960">
    <property type="protein sequence ID" value="PWA87004.1"/>
    <property type="molecule type" value="Genomic_DNA"/>
</dbReference>
<protein>
    <submittedName>
        <fullName evidence="1">Glycosyl hydrolase family 38 protein</fullName>
    </submittedName>
</protein>
<evidence type="ECO:0000313" key="1">
    <source>
        <dbReference type="EMBL" id="PWA87004.1"/>
    </source>
</evidence>